<feature type="region of interest" description="Disordered" evidence="1">
    <location>
        <begin position="68"/>
        <end position="89"/>
    </location>
</feature>
<gene>
    <name evidence="2" type="ORF">HELGO_WM45779</name>
</gene>
<organism evidence="2">
    <name type="scientific">uncultured Thiotrichaceae bacterium</name>
    <dbReference type="NCBI Taxonomy" id="298394"/>
    <lineage>
        <taxon>Bacteria</taxon>
        <taxon>Pseudomonadati</taxon>
        <taxon>Pseudomonadota</taxon>
        <taxon>Gammaproteobacteria</taxon>
        <taxon>Thiotrichales</taxon>
        <taxon>Thiotrichaceae</taxon>
        <taxon>environmental samples</taxon>
    </lineage>
</organism>
<name>A0A6S6TU30_9GAMM</name>
<dbReference type="EMBL" id="CACVAT010000419">
    <property type="protein sequence ID" value="CAA6826151.1"/>
    <property type="molecule type" value="Genomic_DNA"/>
</dbReference>
<dbReference type="AlphaFoldDB" id="A0A6S6TU30"/>
<evidence type="ECO:0000256" key="1">
    <source>
        <dbReference type="SAM" id="MobiDB-lite"/>
    </source>
</evidence>
<proteinExistence type="predicted"/>
<sequence>MIRSNTKHIGIDITDAEYELLVALTEGEDLGNVIRKGIDHYTGISWSVGRGLPRLDLSGRYEYLKKSRAHIDNDPKPEPPEFPEAENISEESKKFAIARYKHSLKIWKQRQ</sequence>
<accession>A0A6S6TU30</accession>
<evidence type="ECO:0000313" key="2">
    <source>
        <dbReference type="EMBL" id="CAA6826151.1"/>
    </source>
</evidence>
<feature type="compositionally biased region" description="Basic and acidic residues" evidence="1">
    <location>
        <begin position="68"/>
        <end position="79"/>
    </location>
</feature>
<reference evidence="2" key="1">
    <citation type="submission" date="2020-01" db="EMBL/GenBank/DDBJ databases">
        <authorList>
            <person name="Meier V. D."/>
            <person name="Meier V D."/>
        </authorList>
    </citation>
    <scope>NUCLEOTIDE SEQUENCE</scope>
    <source>
        <strain evidence="2">HLG_WM_MAG_09</strain>
    </source>
</reference>
<protein>
    <submittedName>
        <fullName evidence="2">Uncharacterized protein</fullName>
    </submittedName>
</protein>